<dbReference type="InterPro" id="IPR016024">
    <property type="entry name" value="ARM-type_fold"/>
</dbReference>
<protein>
    <recommendedName>
        <fullName evidence="2">MIF4G domain-containing protein</fullName>
    </recommendedName>
</protein>
<evidence type="ECO:0008006" key="2">
    <source>
        <dbReference type="Google" id="ProtNLM"/>
    </source>
</evidence>
<proteinExistence type="predicted"/>
<evidence type="ECO:0000313" key="1">
    <source>
        <dbReference type="EMBL" id="QHT36683.1"/>
    </source>
</evidence>
<dbReference type="AlphaFoldDB" id="A0A6C0F7U0"/>
<accession>A0A6C0F7U0</accession>
<reference evidence="1" key="1">
    <citation type="journal article" date="2020" name="Nature">
        <title>Giant virus diversity and host interactions through global metagenomics.</title>
        <authorList>
            <person name="Schulz F."/>
            <person name="Roux S."/>
            <person name="Paez-Espino D."/>
            <person name="Jungbluth S."/>
            <person name="Walsh D.A."/>
            <person name="Denef V.J."/>
            <person name="McMahon K.D."/>
            <person name="Konstantinidis K.T."/>
            <person name="Eloe-Fadrosh E.A."/>
            <person name="Kyrpides N.C."/>
            <person name="Woyke T."/>
        </authorList>
    </citation>
    <scope>NUCLEOTIDE SEQUENCE</scope>
    <source>
        <strain evidence="1">GVMAG-S-ERX555967-130</strain>
    </source>
</reference>
<sequence length="271" mass="32492">MQHFSEQELHDIRESTEFQEGYSKYKESSKPLQELTHFVDSIKLNSKYFRLTMNTQQRGRRHRNRNLGEDTIAIKEINSYLNKLTDKTLDKMTQKIQERLSGREYLKELIFQSVIDKCLLYTMYIPSYLQLVSDLHMDKQWVAPFMKLVENSYQQLVNTQTNQEQSDYLQFCDKNKRLDKLIGHSLLMLECENRNMVKNQVHPRLNEMLKTMKTSEEEERYKCVQCLYSVFKELYGDSDLPEGYRSPLRELISTESSMKIKFKMMDIVERR</sequence>
<name>A0A6C0F7U0_9ZZZZ</name>
<dbReference type="Gene3D" id="1.25.40.180">
    <property type="match status" value="1"/>
</dbReference>
<dbReference type="EMBL" id="MN738786">
    <property type="protein sequence ID" value="QHT36683.1"/>
    <property type="molecule type" value="Genomic_DNA"/>
</dbReference>
<dbReference type="SUPFAM" id="SSF48371">
    <property type="entry name" value="ARM repeat"/>
    <property type="match status" value="1"/>
</dbReference>
<organism evidence="1">
    <name type="scientific">viral metagenome</name>
    <dbReference type="NCBI Taxonomy" id="1070528"/>
    <lineage>
        <taxon>unclassified sequences</taxon>
        <taxon>metagenomes</taxon>
        <taxon>organismal metagenomes</taxon>
    </lineage>
</organism>